<keyword evidence="3" id="KW-1185">Reference proteome</keyword>
<dbReference type="InterPro" id="IPR011646">
    <property type="entry name" value="KAP_P-loop"/>
</dbReference>
<gene>
    <name evidence="2" type="ORF">BC008_29275</name>
</gene>
<comment type="caution">
    <text evidence="2">The sequence shown here is derived from an EMBL/GenBank/DDBJ whole genome shotgun (WGS) entry which is preliminary data.</text>
</comment>
<organism evidence="2 3">
    <name type="scientific">Mastigocoleus testarum BC008</name>
    <dbReference type="NCBI Taxonomy" id="371196"/>
    <lineage>
        <taxon>Bacteria</taxon>
        <taxon>Bacillati</taxon>
        <taxon>Cyanobacteriota</taxon>
        <taxon>Cyanophyceae</taxon>
        <taxon>Nostocales</taxon>
        <taxon>Hapalosiphonaceae</taxon>
        <taxon>Mastigocoleus</taxon>
    </lineage>
</organism>
<dbReference type="Proteomes" id="UP000053372">
    <property type="component" value="Unassembled WGS sequence"/>
</dbReference>
<evidence type="ECO:0000313" key="3">
    <source>
        <dbReference type="Proteomes" id="UP000053372"/>
    </source>
</evidence>
<proteinExistence type="predicted"/>
<dbReference type="EMBL" id="LMTZ01000089">
    <property type="protein sequence ID" value="KST67281.1"/>
    <property type="molecule type" value="Genomic_DNA"/>
</dbReference>
<sequence length="139" mass="16228">MNFIKKFFNRFIKRLNMSQENISPNNHIEEYLDYYCSLFCSPKLAVLLKGEWGCGKTWFINQYREKLKSQNKKSLYVSLYGVNSYSEIEDSPFQQLHPILASKQMVIAGKVFKGFLKGALKIDLNMVKMKGHGLFLSQR</sequence>
<reference evidence="2 3" key="1">
    <citation type="journal article" date="2015" name="Genome Announc.">
        <title>Draft Genome of the Euendolithic (true boring) Cyanobacterium Mastigocoleus testarum strain BC008.</title>
        <authorList>
            <person name="Guida B.S."/>
            <person name="Garcia-Pichel F."/>
        </authorList>
    </citation>
    <scope>NUCLEOTIDE SEQUENCE [LARGE SCALE GENOMIC DNA]</scope>
    <source>
        <strain evidence="2 3">BC008</strain>
    </source>
</reference>
<protein>
    <recommendedName>
        <fullName evidence="1">KAP NTPase domain-containing protein</fullName>
    </recommendedName>
</protein>
<dbReference type="SUPFAM" id="SSF52540">
    <property type="entry name" value="P-loop containing nucleoside triphosphate hydrolases"/>
    <property type="match status" value="1"/>
</dbReference>
<dbReference type="Pfam" id="PF07693">
    <property type="entry name" value="KAP_NTPase"/>
    <property type="match status" value="1"/>
</dbReference>
<dbReference type="OrthoDB" id="396512at2"/>
<feature type="domain" description="KAP NTPase" evidence="1">
    <location>
        <begin position="28"/>
        <end position="135"/>
    </location>
</feature>
<dbReference type="AlphaFoldDB" id="A0A0V7ZSA9"/>
<accession>A0A0V7ZSA9</accession>
<evidence type="ECO:0000313" key="2">
    <source>
        <dbReference type="EMBL" id="KST67281.1"/>
    </source>
</evidence>
<name>A0A0V7ZSA9_9CYAN</name>
<dbReference type="InterPro" id="IPR027417">
    <property type="entry name" value="P-loop_NTPase"/>
</dbReference>
<evidence type="ECO:0000259" key="1">
    <source>
        <dbReference type="Pfam" id="PF07693"/>
    </source>
</evidence>